<dbReference type="GeneID" id="26683775"/>
<dbReference type="RefSeq" id="YP_009220809.1">
    <property type="nucleotide sequence ID" value="NC_029042.1"/>
</dbReference>
<accession>A0A0N7CFG1</accession>
<dbReference type="KEGG" id="vg:26683775"/>
<proteinExistence type="predicted"/>
<dbReference type="Proteomes" id="UP000201337">
    <property type="component" value="Segment"/>
</dbReference>
<evidence type="ECO:0000313" key="1">
    <source>
        <dbReference type="EMBL" id="AKJ73667.1"/>
    </source>
</evidence>
<keyword evidence="2" id="KW-1185">Reference proteome</keyword>
<gene>
    <name evidence="1" type="ORF">SP38_65</name>
</gene>
<protein>
    <submittedName>
        <fullName evidence="1">Uncharacterized protein</fullName>
    </submittedName>
</protein>
<evidence type="ECO:0000313" key="2">
    <source>
        <dbReference type="Proteomes" id="UP000201337"/>
    </source>
</evidence>
<name>A0A0N7CFG1_9CAUD</name>
<reference evidence="1 2" key="1">
    <citation type="journal article" date="2016" name="Virus Genes">
        <title>Genomic characterization of Salmonella bacteriophages isolated from India.</title>
        <authorList>
            <person name="Karpe Y.A."/>
            <person name="Kanade G.D."/>
            <person name="Pingale K.D."/>
            <person name="Arankalle V.A."/>
            <person name="Banerjee K."/>
        </authorList>
    </citation>
    <scope>NUCLEOTIDE SEQUENCE [LARGE SCALE GENOMIC DNA]</scope>
</reference>
<sequence length="39" mass="4574">MPIKVQTRELNQMQTILQDQIENWATICSKMVLWLSLAV</sequence>
<organism evidence="1 2">
    <name type="scientific">Salmonella phage 38</name>
    <dbReference type="NCBI Taxonomy" id="1654891"/>
    <lineage>
        <taxon>Viruses</taxon>
        <taxon>Duplodnaviria</taxon>
        <taxon>Heunggongvirae</taxon>
        <taxon>Uroviricota</taxon>
        <taxon>Caudoviricetes</taxon>
        <taxon>Pantevenvirales</taxon>
        <taxon>Ackermannviridae</taxon>
        <taxon>Cvivirinae</taxon>
        <taxon>Kuttervirus</taxon>
        <taxon>Kuttervirus kv38</taxon>
    </lineage>
</organism>
<dbReference type="EMBL" id="KR296692">
    <property type="protein sequence ID" value="AKJ73667.1"/>
    <property type="molecule type" value="Genomic_DNA"/>
</dbReference>